<evidence type="ECO:0000256" key="6">
    <source>
        <dbReference type="SAM" id="Phobius"/>
    </source>
</evidence>
<feature type="transmembrane region" description="Helical" evidence="6">
    <location>
        <begin position="302"/>
        <end position="326"/>
    </location>
</feature>
<gene>
    <name evidence="8" type="ORF">J2S11_000627</name>
</gene>
<evidence type="ECO:0000256" key="3">
    <source>
        <dbReference type="ARBA" id="ARBA00022692"/>
    </source>
</evidence>
<name>A0ABT9VUR5_9BACI</name>
<keyword evidence="4 6" id="KW-1133">Transmembrane helix</keyword>
<evidence type="ECO:0000256" key="2">
    <source>
        <dbReference type="ARBA" id="ARBA00022475"/>
    </source>
</evidence>
<evidence type="ECO:0000256" key="4">
    <source>
        <dbReference type="ARBA" id="ARBA00022989"/>
    </source>
</evidence>
<keyword evidence="9" id="KW-1185">Reference proteome</keyword>
<accession>A0ABT9VUR5</accession>
<feature type="transmembrane region" description="Helical" evidence="6">
    <location>
        <begin position="20"/>
        <end position="41"/>
    </location>
</feature>
<protein>
    <submittedName>
        <fullName evidence="8">ABC-2 type transport system permease protein</fullName>
    </submittedName>
</protein>
<dbReference type="InterPro" id="IPR013525">
    <property type="entry name" value="ABC2_TM"/>
</dbReference>
<feature type="transmembrane region" description="Helical" evidence="6">
    <location>
        <begin position="224"/>
        <end position="247"/>
    </location>
</feature>
<evidence type="ECO:0000256" key="1">
    <source>
        <dbReference type="ARBA" id="ARBA00004651"/>
    </source>
</evidence>
<dbReference type="Proteomes" id="UP001235840">
    <property type="component" value="Unassembled WGS sequence"/>
</dbReference>
<comment type="subcellular location">
    <subcellularLocation>
        <location evidence="1">Cell membrane</location>
        <topology evidence="1">Multi-pass membrane protein</topology>
    </subcellularLocation>
</comment>
<reference evidence="8 9" key="1">
    <citation type="submission" date="2023-07" db="EMBL/GenBank/DDBJ databases">
        <title>Genomic Encyclopedia of Type Strains, Phase IV (KMG-IV): sequencing the most valuable type-strain genomes for metagenomic binning, comparative biology and taxonomic classification.</title>
        <authorList>
            <person name="Goeker M."/>
        </authorList>
    </citation>
    <scope>NUCLEOTIDE SEQUENCE [LARGE SCALE GENOMIC DNA]</scope>
    <source>
        <strain evidence="8 9">DSM 12751</strain>
    </source>
</reference>
<dbReference type="Pfam" id="PF12698">
    <property type="entry name" value="ABC2_membrane_3"/>
    <property type="match status" value="1"/>
</dbReference>
<feature type="transmembrane region" description="Helical" evidence="6">
    <location>
        <begin position="268"/>
        <end position="290"/>
    </location>
</feature>
<proteinExistence type="predicted"/>
<evidence type="ECO:0000256" key="5">
    <source>
        <dbReference type="ARBA" id="ARBA00023136"/>
    </source>
</evidence>
<evidence type="ECO:0000313" key="8">
    <source>
        <dbReference type="EMBL" id="MDQ0164727.1"/>
    </source>
</evidence>
<feature type="transmembrane region" description="Helical" evidence="6">
    <location>
        <begin position="338"/>
        <end position="360"/>
    </location>
</feature>
<organism evidence="8 9">
    <name type="scientific">Caldalkalibacillus horti</name>
    <dbReference type="NCBI Taxonomy" id="77523"/>
    <lineage>
        <taxon>Bacteria</taxon>
        <taxon>Bacillati</taxon>
        <taxon>Bacillota</taxon>
        <taxon>Bacilli</taxon>
        <taxon>Bacillales</taxon>
        <taxon>Bacillaceae</taxon>
        <taxon>Caldalkalibacillus</taxon>
    </lineage>
</organism>
<keyword evidence="2" id="KW-1003">Cell membrane</keyword>
<evidence type="ECO:0000313" key="9">
    <source>
        <dbReference type="Proteomes" id="UP001235840"/>
    </source>
</evidence>
<keyword evidence="3 6" id="KW-0812">Transmembrane</keyword>
<keyword evidence="5 6" id="KW-0472">Membrane</keyword>
<dbReference type="EMBL" id="JAUSTY010000002">
    <property type="protein sequence ID" value="MDQ0164727.1"/>
    <property type="molecule type" value="Genomic_DNA"/>
</dbReference>
<dbReference type="PANTHER" id="PTHR30294:SF29">
    <property type="entry name" value="MULTIDRUG ABC TRANSPORTER PERMEASE YBHS-RELATED"/>
    <property type="match status" value="1"/>
</dbReference>
<feature type="transmembrane region" description="Helical" evidence="6">
    <location>
        <begin position="399"/>
        <end position="417"/>
    </location>
</feature>
<comment type="caution">
    <text evidence="8">The sequence shown here is derived from an EMBL/GenBank/DDBJ whole genome shotgun (WGS) entry which is preliminary data.</text>
</comment>
<feature type="domain" description="ABC-2 type transporter transmembrane" evidence="7">
    <location>
        <begin position="17"/>
        <end position="414"/>
    </location>
</feature>
<sequence>MGTFFKKDMMIFIRDRKEFLVILLMPIVLIIILGFSLKGFISGEEITLNIQIALVNEDTEAEGLEAFKKEIDEGLYTEEEKLGIKASVDELRPFVLLEQLFANETVRDWVEVLEMDAESARVALQKEEITSILFIPPDFTYDTLKRMIMREGNGASLFITVGEQSPLRAQIFEEIITGFARTLNYDTALGQALGLEAFGAEEVGEIEGGLEAVNELAPLSSMQYYTLSMTVMFVLFVASSASGKAFTEKHQHVFDRMLLAGIHPLSYLSGKLASAACIVIGQIVILFISSQLLFQSFTGHPVSFWLAIASIISVLALCVGALTALLTSLNFRLDSPNASIFFGNAMVAMMAFVGGSFMPVSSLPEWFGIVAGWIPNGLALSAFMQAFQGAGFDVLSSPLLRLLIISIVLVGLSFILFPKRKVT</sequence>
<dbReference type="PANTHER" id="PTHR30294">
    <property type="entry name" value="MEMBRANE COMPONENT OF ABC TRANSPORTER YHHJ-RELATED"/>
    <property type="match status" value="1"/>
</dbReference>
<evidence type="ECO:0000259" key="7">
    <source>
        <dbReference type="Pfam" id="PF12698"/>
    </source>
</evidence>
<dbReference type="InterPro" id="IPR051449">
    <property type="entry name" value="ABC-2_transporter_component"/>
</dbReference>
<dbReference type="RefSeq" id="WP_307390769.1">
    <property type="nucleotide sequence ID" value="NZ_BAAADK010000018.1"/>
</dbReference>